<dbReference type="AlphaFoldDB" id="A0A091DTV0"/>
<accession>A0A091DTV0</accession>
<dbReference type="EMBL" id="KN122047">
    <property type="protein sequence ID" value="KFO33918.1"/>
    <property type="molecule type" value="Genomic_DNA"/>
</dbReference>
<proteinExistence type="predicted"/>
<reference evidence="1 2" key="1">
    <citation type="submission" date="2013-11" db="EMBL/GenBank/DDBJ databases">
        <title>The Damaraland mole rat (Fukomys damarensis) genome and evolution of African mole rats.</title>
        <authorList>
            <person name="Gladyshev V.N."/>
            <person name="Fang X."/>
        </authorList>
    </citation>
    <scope>NUCLEOTIDE SEQUENCE [LARGE SCALE GENOMIC DNA]</scope>
    <source>
        <tissue evidence="1">Liver</tissue>
    </source>
</reference>
<evidence type="ECO:0000313" key="1">
    <source>
        <dbReference type="EMBL" id="KFO33918.1"/>
    </source>
</evidence>
<sequence length="150" mass="15844">MFSLQPVIFQERIRPAHSVPRTHFRAFPGLVLQDPCSLSLRAALTHLVAESSPALEGDANATFDTVLCLLLRLLALPLCSRHHHGVQCSSLQTTLAVDVSSSSSSSSSSRRASLSLRTGLPGPSTVGSLTSGQGLLEDGVRTMISSCAFS</sequence>
<name>A0A091DTV0_FUKDA</name>
<gene>
    <name evidence="1" type="ORF">H920_04678</name>
</gene>
<keyword evidence="2" id="KW-1185">Reference proteome</keyword>
<organism evidence="1 2">
    <name type="scientific">Fukomys damarensis</name>
    <name type="common">Damaraland mole rat</name>
    <name type="synonym">Cryptomys damarensis</name>
    <dbReference type="NCBI Taxonomy" id="885580"/>
    <lineage>
        <taxon>Eukaryota</taxon>
        <taxon>Metazoa</taxon>
        <taxon>Chordata</taxon>
        <taxon>Craniata</taxon>
        <taxon>Vertebrata</taxon>
        <taxon>Euteleostomi</taxon>
        <taxon>Mammalia</taxon>
        <taxon>Eutheria</taxon>
        <taxon>Euarchontoglires</taxon>
        <taxon>Glires</taxon>
        <taxon>Rodentia</taxon>
        <taxon>Hystricomorpha</taxon>
        <taxon>Bathyergidae</taxon>
        <taxon>Fukomys</taxon>
    </lineage>
</organism>
<dbReference type="Proteomes" id="UP000028990">
    <property type="component" value="Unassembled WGS sequence"/>
</dbReference>
<evidence type="ECO:0000313" key="2">
    <source>
        <dbReference type="Proteomes" id="UP000028990"/>
    </source>
</evidence>
<protein>
    <submittedName>
        <fullName evidence="1">Uncharacterized protein</fullName>
    </submittedName>
</protein>